<dbReference type="Gene3D" id="3.30.1220.10">
    <property type="entry name" value="CobW-like, C-terminal domain"/>
    <property type="match status" value="1"/>
</dbReference>
<gene>
    <name evidence="8" type="ORF">SO694_00124030</name>
</gene>
<dbReference type="InterPro" id="IPR036627">
    <property type="entry name" value="CobW-likC_sf"/>
</dbReference>
<evidence type="ECO:0000256" key="3">
    <source>
        <dbReference type="ARBA" id="ARBA00023186"/>
    </source>
</evidence>
<dbReference type="InterPro" id="IPR051927">
    <property type="entry name" value="Zn_Chap_cDPG_Synth"/>
</dbReference>
<dbReference type="PANTHER" id="PTHR43603">
    <property type="entry name" value="COBW DOMAIN-CONTAINING PROTEIN DDB_G0274527"/>
    <property type="match status" value="1"/>
</dbReference>
<protein>
    <submittedName>
        <fullName evidence="8">Cobalamin synthase</fullName>
    </submittedName>
</protein>
<dbReference type="EMBL" id="JBBJCI010000129">
    <property type="protein sequence ID" value="KAK7247680.1"/>
    <property type="molecule type" value="Genomic_DNA"/>
</dbReference>
<keyword evidence="3" id="KW-0143">Chaperone</keyword>
<dbReference type="PANTHER" id="PTHR43603:SF1">
    <property type="entry name" value="ZINC-REGULATED GTPASE METALLOPROTEIN ACTIVATOR 1"/>
    <property type="match status" value="1"/>
</dbReference>
<keyword evidence="2" id="KW-0378">Hydrolase</keyword>
<evidence type="ECO:0000313" key="8">
    <source>
        <dbReference type="EMBL" id="KAK7247680.1"/>
    </source>
</evidence>
<comment type="catalytic activity">
    <reaction evidence="5">
        <text>GTP + H2O = GDP + phosphate + H(+)</text>
        <dbReference type="Rhea" id="RHEA:19669"/>
        <dbReference type="ChEBI" id="CHEBI:15377"/>
        <dbReference type="ChEBI" id="CHEBI:15378"/>
        <dbReference type="ChEBI" id="CHEBI:37565"/>
        <dbReference type="ChEBI" id="CHEBI:43474"/>
        <dbReference type="ChEBI" id="CHEBI:58189"/>
    </reaction>
    <physiologicalReaction direction="left-to-right" evidence="5">
        <dbReference type="Rhea" id="RHEA:19670"/>
    </physiologicalReaction>
</comment>
<evidence type="ECO:0000313" key="9">
    <source>
        <dbReference type="Proteomes" id="UP001363151"/>
    </source>
</evidence>
<dbReference type="SUPFAM" id="SSF52540">
    <property type="entry name" value="P-loop containing nucleoside triphosphate hydrolases"/>
    <property type="match status" value="1"/>
</dbReference>
<dbReference type="Gene3D" id="3.40.50.300">
    <property type="entry name" value="P-loop containing nucleotide triphosphate hydrolases"/>
    <property type="match status" value="1"/>
</dbReference>
<name>A0ABR1G2V8_AURAN</name>
<sequence>MLTGILDNRDDLRVAVVVNDVASVNVDGAVIRKELVGVDETEVELLELQNGCVCCGASALELAGNVKDLVRVGADRGKPFDHVVIEMSGVADPRAVQYNLEDGGVAVDRIVTVVDAPAFAEQWMSWDSMEDRVADDGPPPDPYHGVVERKKAALASVADLEADPCAAQRKVTALLVAQVEAADVVAINKVDMASAKDVETASLTCAALVPDADVLVTEFGRAALADLLPNVATPAPAAGEASSRRADPDCASEADAAHDHDHDHDHAAPAPLTVDALGVSSFAYENHERPFDYAKLVGLIKRWPIPQKDVLNLDDVKPGGAGVPGVESAWEAVLRSKGFAWLASHPNRAISWAFAGKHFALEDAGDWDGATPRSEIVVIGVDIDEAKLRADLDGCLVDDAQLEAYLERDRAAGPRFDVGAAVECNLGGPNGWTPGTVVTHNYIEEGWDAPVPYQVELGDGTLIFAPADSDEVIRASLLNVESKK</sequence>
<evidence type="ECO:0000256" key="6">
    <source>
        <dbReference type="SAM" id="MobiDB-lite"/>
    </source>
</evidence>
<comment type="caution">
    <text evidence="8">The sequence shown here is derived from an EMBL/GenBank/DDBJ whole genome shotgun (WGS) entry which is preliminary data.</text>
</comment>
<dbReference type="InterPro" id="IPR003495">
    <property type="entry name" value="CobW/HypB/UreG_nucleotide-bd"/>
</dbReference>
<organism evidence="8 9">
    <name type="scientific">Aureococcus anophagefferens</name>
    <name type="common">Harmful bloom alga</name>
    <dbReference type="NCBI Taxonomy" id="44056"/>
    <lineage>
        <taxon>Eukaryota</taxon>
        <taxon>Sar</taxon>
        <taxon>Stramenopiles</taxon>
        <taxon>Ochrophyta</taxon>
        <taxon>Pelagophyceae</taxon>
        <taxon>Pelagomonadales</taxon>
        <taxon>Pelagomonadaceae</taxon>
        <taxon>Aureococcus</taxon>
    </lineage>
</organism>
<accession>A0ABR1G2V8</accession>
<dbReference type="SMART" id="SM00833">
    <property type="entry name" value="CobW_C"/>
    <property type="match status" value="1"/>
</dbReference>
<dbReference type="InterPro" id="IPR027417">
    <property type="entry name" value="P-loop_NTPase"/>
</dbReference>
<feature type="domain" description="CobW C-terminal" evidence="7">
    <location>
        <begin position="279"/>
        <end position="396"/>
    </location>
</feature>
<reference evidence="8 9" key="1">
    <citation type="submission" date="2024-03" db="EMBL/GenBank/DDBJ databases">
        <title>Aureococcus anophagefferens CCMP1851 and Kratosvirus quantuckense: Draft genome of a second virus-susceptible host strain in the model system.</title>
        <authorList>
            <person name="Chase E."/>
            <person name="Truchon A.R."/>
            <person name="Schepens W."/>
            <person name="Wilhelm S.W."/>
        </authorList>
    </citation>
    <scope>NUCLEOTIDE SEQUENCE [LARGE SCALE GENOMIC DNA]</scope>
    <source>
        <strain evidence="8 9">CCMP1851</strain>
    </source>
</reference>
<dbReference type="Pfam" id="PF07683">
    <property type="entry name" value="CobW_C"/>
    <property type="match status" value="1"/>
</dbReference>
<evidence type="ECO:0000256" key="2">
    <source>
        <dbReference type="ARBA" id="ARBA00022801"/>
    </source>
</evidence>
<keyword evidence="1" id="KW-0547">Nucleotide-binding</keyword>
<dbReference type="InterPro" id="IPR011629">
    <property type="entry name" value="CobW-like_C"/>
</dbReference>
<dbReference type="SUPFAM" id="SSF90002">
    <property type="entry name" value="Hypothetical protein YjiA, C-terminal domain"/>
    <property type="match status" value="1"/>
</dbReference>
<keyword evidence="9" id="KW-1185">Reference proteome</keyword>
<dbReference type="Pfam" id="PF02492">
    <property type="entry name" value="cobW"/>
    <property type="match status" value="1"/>
</dbReference>
<proteinExistence type="inferred from homology"/>
<feature type="region of interest" description="Disordered" evidence="6">
    <location>
        <begin position="234"/>
        <end position="268"/>
    </location>
</feature>
<evidence type="ECO:0000256" key="4">
    <source>
        <dbReference type="ARBA" id="ARBA00034320"/>
    </source>
</evidence>
<evidence type="ECO:0000256" key="1">
    <source>
        <dbReference type="ARBA" id="ARBA00022741"/>
    </source>
</evidence>
<comment type="similarity">
    <text evidence="4">Belongs to the SIMIBI class G3E GTPase family. ZNG1 subfamily.</text>
</comment>
<evidence type="ECO:0000259" key="7">
    <source>
        <dbReference type="SMART" id="SM00833"/>
    </source>
</evidence>
<evidence type="ECO:0000256" key="5">
    <source>
        <dbReference type="ARBA" id="ARBA00049117"/>
    </source>
</evidence>
<feature type="compositionally biased region" description="Basic and acidic residues" evidence="6">
    <location>
        <begin position="255"/>
        <end position="267"/>
    </location>
</feature>
<dbReference type="Proteomes" id="UP001363151">
    <property type="component" value="Unassembled WGS sequence"/>
</dbReference>